<evidence type="ECO:0000256" key="3">
    <source>
        <dbReference type="SAM" id="SignalP"/>
    </source>
</evidence>
<keyword evidence="3" id="KW-0732">Signal</keyword>
<keyword evidence="6" id="KW-1185">Reference proteome</keyword>
<evidence type="ECO:0000259" key="4">
    <source>
        <dbReference type="Pfam" id="PF07987"/>
    </source>
</evidence>
<evidence type="ECO:0000256" key="1">
    <source>
        <dbReference type="SAM" id="MobiDB-lite"/>
    </source>
</evidence>
<dbReference type="EMBL" id="JBEXRX010000010">
    <property type="protein sequence ID" value="MEU0151548.1"/>
    <property type="molecule type" value="Genomic_DNA"/>
</dbReference>
<evidence type="ECO:0000313" key="6">
    <source>
        <dbReference type="Proteomes" id="UP001550348"/>
    </source>
</evidence>
<feature type="region of interest" description="Disordered" evidence="1">
    <location>
        <begin position="165"/>
        <end position="198"/>
    </location>
</feature>
<protein>
    <submittedName>
        <fullName evidence="5">DUF1775 domain-containing protein</fullName>
    </submittedName>
</protein>
<keyword evidence="2" id="KW-0472">Membrane</keyword>
<name>A0ABV2VFH1_9ACTN</name>
<accession>A0ABV2VFH1</accession>
<dbReference type="RefSeq" id="WP_355663602.1">
    <property type="nucleotide sequence ID" value="NZ_JBEXRX010000010.1"/>
</dbReference>
<reference evidence="5 6" key="1">
    <citation type="submission" date="2024-06" db="EMBL/GenBank/DDBJ databases">
        <title>The Natural Products Discovery Center: Release of the First 8490 Sequenced Strains for Exploring Actinobacteria Biosynthetic Diversity.</title>
        <authorList>
            <person name="Kalkreuter E."/>
            <person name="Kautsar S.A."/>
            <person name="Yang D."/>
            <person name="Bader C.D."/>
            <person name="Teijaro C.N."/>
            <person name="Fluegel L."/>
            <person name="Davis C.M."/>
            <person name="Simpson J.R."/>
            <person name="Lauterbach L."/>
            <person name="Steele A.D."/>
            <person name="Gui C."/>
            <person name="Meng S."/>
            <person name="Li G."/>
            <person name="Viehrig K."/>
            <person name="Ye F."/>
            <person name="Su P."/>
            <person name="Kiefer A.F."/>
            <person name="Nichols A."/>
            <person name="Cepeda A.J."/>
            <person name="Yan W."/>
            <person name="Fan B."/>
            <person name="Jiang Y."/>
            <person name="Adhikari A."/>
            <person name="Zheng C.-J."/>
            <person name="Schuster L."/>
            <person name="Cowan T.M."/>
            <person name="Smanski M.J."/>
            <person name="Chevrette M.G."/>
            <person name="De Carvalho L.P.S."/>
            <person name="Shen B."/>
        </authorList>
    </citation>
    <scope>NUCLEOTIDE SEQUENCE [LARGE SCALE GENOMIC DNA]</scope>
    <source>
        <strain evidence="5 6">NPDC006286</strain>
    </source>
</reference>
<dbReference type="Proteomes" id="UP001550348">
    <property type="component" value="Unassembled WGS sequence"/>
</dbReference>
<proteinExistence type="predicted"/>
<feature type="transmembrane region" description="Helical" evidence="2">
    <location>
        <begin position="205"/>
        <end position="225"/>
    </location>
</feature>
<feature type="signal peptide" evidence="3">
    <location>
        <begin position="1"/>
        <end position="32"/>
    </location>
</feature>
<comment type="caution">
    <text evidence="5">The sequence shown here is derived from an EMBL/GenBank/DDBJ whole genome shotgun (WGS) entry which is preliminary data.</text>
</comment>
<evidence type="ECO:0000313" key="5">
    <source>
        <dbReference type="EMBL" id="MEU0151548.1"/>
    </source>
</evidence>
<feature type="chain" id="PRO_5045100021" evidence="3">
    <location>
        <begin position="33"/>
        <end position="232"/>
    </location>
</feature>
<dbReference type="Gene3D" id="2.60.40.2230">
    <property type="entry name" value="Uncharacterised protein YcnI-like PF07987, DUF1775"/>
    <property type="match status" value="1"/>
</dbReference>
<feature type="domain" description="YncI copper-binding" evidence="4">
    <location>
        <begin position="100"/>
        <end position="162"/>
    </location>
</feature>
<feature type="compositionally biased region" description="Low complexity" evidence="1">
    <location>
        <begin position="165"/>
        <end position="191"/>
    </location>
</feature>
<sequence>MGIAGPVRPVRVILAAAAGLAAAAVFGAPALAHVEVEADNTQAGARDVTLTFTGEAESSSAGIKSERVVLPAGISPQDVRLAKAPSGWKLSPNADGFTVAGPALKVGQDAVFAVTVAQLPSDATELAFKTLETYSDGKVDRWIEIPEAGQPEPANPAPVLKLKPAAAAPTSASPTPSSAAPTPSSAAPTTTDHANASDNTGVNKGVWISLVAVAVVAAVIVASVLRRRRPTR</sequence>
<dbReference type="InterPro" id="IPR038507">
    <property type="entry name" value="YcnI-like_sf"/>
</dbReference>
<keyword evidence="2" id="KW-1133">Transmembrane helix</keyword>
<evidence type="ECO:0000256" key="2">
    <source>
        <dbReference type="SAM" id="Phobius"/>
    </source>
</evidence>
<dbReference type="InterPro" id="IPR012533">
    <property type="entry name" value="YcnI-copper_dom"/>
</dbReference>
<dbReference type="Pfam" id="PF07987">
    <property type="entry name" value="DUF1775"/>
    <property type="match status" value="1"/>
</dbReference>
<keyword evidence="2" id="KW-0812">Transmembrane</keyword>
<gene>
    <name evidence="5" type="ORF">ABZ071_06385</name>
</gene>
<organism evidence="5 6">
    <name type="scientific">Micromonospora fulviviridis</name>
    <dbReference type="NCBI Taxonomy" id="47860"/>
    <lineage>
        <taxon>Bacteria</taxon>
        <taxon>Bacillati</taxon>
        <taxon>Actinomycetota</taxon>
        <taxon>Actinomycetes</taxon>
        <taxon>Micromonosporales</taxon>
        <taxon>Micromonosporaceae</taxon>
        <taxon>Micromonospora</taxon>
    </lineage>
</organism>